<reference evidence="1" key="2">
    <citation type="journal article" date="2015" name="Data Brief">
        <title>Shoot transcriptome of the giant reed, Arundo donax.</title>
        <authorList>
            <person name="Barrero R.A."/>
            <person name="Guerrero F.D."/>
            <person name="Moolhuijzen P."/>
            <person name="Goolsby J.A."/>
            <person name="Tidwell J."/>
            <person name="Bellgard S.E."/>
            <person name="Bellgard M.I."/>
        </authorList>
    </citation>
    <scope>NUCLEOTIDE SEQUENCE</scope>
    <source>
        <tissue evidence="1">Shoot tissue taken approximately 20 cm above the soil surface</tissue>
    </source>
</reference>
<dbReference type="AlphaFoldDB" id="A0A0A9HVQ7"/>
<proteinExistence type="predicted"/>
<dbReference type="EMBL" id="GBRH01160893">
    <property type="protein sequence ID" value="JAE37003.1"/>
    <property type="molecule type" value="Transcribed_RNA"/>
</dbReference>
<reference evidence="1" key="1">
    <citation type="submission" date="2014-09" db="EMBL/GenBank/DDBJ databases">
        <authorList>
            <person name="Magalhaes I.L.F."/>
            <person name="Oliveira U."/>
            <person name="Santos F.R."/>
            <person name="Vidigal T.H.D.A."/>
            <person name="Brescovit A.D."/>
            <person name="Santos A.J."/>
        </authorList>
    </citation>
    <scope>NUCLEOTIDE SEQUENCE</scope>
    <source>
        <tissue evidence="1">Shoot tissue taken approximately 20 cm above the soil surface</tissue>
    </source>
</reference>
<protein>
    <submittedName>
        <fullName evidence="1">Uncharacterized protein</fullName>
    </submittedName>
</protein>
<evidence type="ECO:0000313" key="1">
    <source>
        <dbReference type="EMBL" id="JAE37003.1"/>
    </source>
</evidence>
<name>A0A0A9HVQ7_ARUDO</name>
<organism evidence="1">
    <name type="scientific">Arundo donax</name>
    <name type="common">Giant reed</name>
    <name type="synonym">Donax arundinaceus</name>
    <dbReference type="NCBI Taxonomy" id="35708"/>
    <lineage>
        <taxon>Eukaryota</taxon>
        <taxon>Viridiplantae</taxon>
        <taxon>Streptophyta</taxon>
        <taxon>Embryophyta</taxon>
        <taxon>Tracheophyta</taxon>
        <taxon>Spermatophyta</taxon>
        <taxon>Magnoliopsida</taxon>
        <taxon>Liliopsida</taxon>
        <taxon>Poales</taxon>
        <taxon>Poaceae</taxon>
        <taxon>PACMAD clade</taxon>
        <taxon>Arundinoideae</taxon>
        <taxon>Arundineae</taxon>
        <taxon>Arundo</taxon>
    </lineage>
</organism>
<sequence length="119" mass="13479">MFCLSCDHICTSRSSTKPRITAIAGARLPIQPLQRTGSQSPIIFLIIHLSPWFWIRSPIARVRLRNSCHRRSRANRLTLPSSTEHFPRGSNGRLCPPPFYHSPRPCCCPQTAPHPPDRS</sequence>
<accession>A0A0A9HVQ7</accession>